<reference evidence="5 6" key="1">
    <citation type="submission" date="2015-01" db="EMBL/GenBank/DDBJ databases">
        <title>Vibrio sp. C5 JCM 19232 whole genome shotgun sequence.</title>
        <authorList>
            <person name="Sawabe T."/>
            <person name="Meirelles P."/>
            <person name="Feng G."/>
            <person name="Sayaka M."/>
            <person name="Hattori M."/>
            <person name="Ohkuma M."/>
        </authorList>
    </citation>
    <scope>NUCLEOTIDE SEQUENCE [LARGE SCALE GENOMIC DNA]</scope>
    <source>
        <strain evidence="5 6">JCM19232</strain>
    </source>
</reference>
<evidence type="ECO:0000313" key="6">
    <source>
        <dbReference type="Proteomes" id="UP000031670"/>
    </source>
</evidence>
<feature type="domain" description="ABC transporter type 1 GsiC-like N-terminal" evidence="4">
    <location>
        <begin position="1"/>
        <end position="73"/>
    </location>
</feature>
<keyword evidence="3" id="KW-0472">Membrane</keyword>
<keyword evidence="2" id="KW-0813">Transport</keyword>
<dbReference type="Pfam" id="PF19300">
    <property type="entry name" value="BPD_transp_1_N"/>
    <property type="match status" value="1"/>
</dbReference>
<proteinExistence type="predicted"/>
<dbReference type="EMBL" id="BBSA01000037">
    <property type="protein sequence ID" value="GAM66095.1"/>
    <property type="molecule type" value="Genomic_DNA"/>
</dbReference>
<accession>A0A0B8PGH2</accession>
<evidence type="ECO:0000313" key="5">
    <source>
        <dbReference type="EMBL" id="GAM66095.1"/>
    </source>
</evidence>
<evidence type="ECO:0000256" key="2">
    <source>
        <dbReference type="ARBA" id="ARBA00022448"/>
    </source>
</evidence>
<dbReference type="PANTHER" id="PTHR43163">
    <property type="entry name" value="DIPEPTIDE TRANSPORT SYSTEM PERMEASE PROTEIN DPPB-RELATED"/>
    <property type="match status" value="1"/>
</dbReference>
<evidence type="ECO:0000259" key="4">
    <source>
        <dbReference type="Pfam" id="PF19300"/>
    </source>
</evidence>
<evidence type="ECO:0000256" key="3">
    <source>
        <dbReference type="ARBA" id="ARBA00022475"/>
    </source>
</evidence>
<reference evidence="5 6" key="2">
    <citation type="submission" date="2015-01" db="EMBL/GenBank/DDBJ databases">
        <authorList>
            <consortium name="NBRP consortium"/>
            <person name="Sawabe T."/>
            <person name="Meirelles P."/>
            <person name="Feng G."/>
            <person name="Sayaka M."/>
            <person name="Hattori M."/>
            <person name="Ohkuma M."/>
        </authorList>
    </citation>
    <scope>NUCLEOTIDE SEQUENCE [LARGE SCALE GENOMIC DNA]</scope>
    <source>
        <strain evidence="5 6">JCM19232</strain>
    </source>
</reference>
<keyword evidence="3" id="KW-1003">Cell membrane</keyword>
<evidence type="ECO:0000256" key="1">
    <source>
        <dbReference type="ARBA" id="ARBA00004651"/>
    </source>
</evidence>
<dbReference type="GO" id="GO:0005886">
    <property type="term" value="C:plasma membrane"/>
    <property type="evidence" value="ECO:0007669"/>
    <property type="project" value="UniProtKB-SubCell"/>
</dbReference>
<dbReference type="PANTHER" id="PTHR43163:SF6">
    <property type="entry name" value="DIPEPTIDE TRANSPORT SYSTEM PERMEASE PROTEIN DPPB-RELATED"/>
    <property type="match status" value="1"/>
</dbReference>
<gene>
    <name evidence="5" type="ORF">JCM19232_5023</name>
</gene>
<sequence length="85" mass="9651">MFKFIAKRVFEAIPTMLVLITLSFFLMRFAPGNPFSSERPLPPEVMANINAKYGLDKPVLEQYTTYLTNTLKGTLGLPLNTKIIR</sequence>
<comment type="subcellular location">
    <subcellularLocation>
        <location evidence="1">Cell membrane</location>
        <topology evidence="1">Multi-pass membrane protein</topology>
    </subcellularLocation>
</comment>
<dbReference type="AlphaFoldDB" id="A0A0B8PGH2"/>
<comment type="caution">
    <text evidence="5">The sequence shown here is derived from an EMBL/GenBank/DDBJ whole genome shotgun (WGS) entry which is preliminary data.</text>
</comment>
<dbReference type="InterPro" id="IPR045621">
    <property type="entry name" value="BPD_transp_1_N"/>
</dbReference>
<protein>
    <submittedName>
        <fullName evidence="5">Oligopeptide transport system permease protein oppB</fullName>
    </submittedName>
</protein>
<dbReference type="Proteomes" id="UP000031670">
    <property type="component" value="Unassembled WGS sequence"/>
</dbReference>
<name>A0A0B8PGH2_9VIBR</name>
<organism evidence="5 6">
    <name type="scientific">Vibrio ishigakensis</name>
    <dbReference type="NCBI Taxonomy" id="1481914"/>
    <lineage>
        <taxon>Bacteria</taxon>
        <taxon>Pseudomonadati</taxon>
        <taxon>Pseudomonadota</taxon>
        <taxon>Gammaproteobacteria</taxon>
        <taxon>Vibrionales</taxon>
        <taxon>Vibrionaceae</taxon>
        <taxon>Vibrio</taxon>
    </lineage>
</organism>